<evidence type="ECO:0000313" key="2">
    <source>
        <dbReference type="Proteomes" id="UP000886998"/>
    </source>
</evidence>
<evidence type="ECO:0000313" key="1">
    <source>
        <dbReference type="EMBL" id="GFY74685.1"/>
    </source>
</evidence>
<dbReference type="OrthoDB" id="10550464at2759"/>
<proteinExistence type="predicted"/>
<comment type="caution">
    <text evidence="1">The sequence shown here is derived from an EMBL/GenBank/DDBJ whole genome shotgun (WGS) entry which is preliminary data.</text>
</comment>
<organism evidence="1 2">
    <name type="scientific">Trichonephila inaurata madagascariensis</name>
    <dbReference type="NCBI Taxonomy" id="2747483"/>
    <lineage>
        <taxon>Eukaryota</taxon>
        <taxon>Metazoa</taxon>
        <taxon>Ecdysozoa</taxon>
        <taxon>Arthropoda</taxon>
        <taxon>Chelicerata</taxon>
        <taxon>Arachnida</taxon>
        <taxon>Araneae</taxon>
        <taxon>Araneomorphae</taxon>
        <taxon>Entelegynae</taxon>
        <taxon>Araneoidea</taxon>
        <taxon>Nephilidae</taxon>
        <taxon>Trichonephila</taxon>
        <taxon>Trichonephila inaurata</taxon>
    </lineage>
</organism>
<gene>
    <name evidence="1" type="ORF">TNIN_446071</name>
</gene>
<accession>A0A8X6YPM5</accession>
<sequence length="115" mass="12778">MSANIRERKPSKFQISARNPRLLMTRTSRVGDGTEEQRGGGAEKELSFLNRDILPFESLGRVGRNDECDKIQAQTILQRDAGDIANLKGGRSERFLLPLEIGRTISLNVPIADVV</sequence>
<keyword evidence="2" id="KW-1185">Reference proteome</keyword>
<protein>
    <submittedName>
        <fullName evidence="1">Uncharacterized protein</fullName>
    </submittedName>
</protein>
<dbReference type="EMBL" id="BMAV01020890">
    <property type="protein sequence ID" value="GFY74685.1"/>
    <property type="molecule type" value="Genomic_DNA"/>
</dbReference>
<name>A0A8X6YPM5_9ARAC</name>
<dbReference type="AlphaFoldDB" id="A0A8X6YPM5"/>
<dbReference type="Proteomes" id="UP000886998">
    <property type="component" value="Unassembled WGS sequence"/>
</dbReference>
<reference evidence="1" key="1">
    <citation type="submission" date="2020-08" db="EMBL/GenBank/DDBJ databases">
        <title>Multicomponent nature underlies the extraordinary mechanical properties of spider dragline silk.</title>
        <authorList>
            <person name="Kono N."/>
            <person name="Nakamura H."/>
            <person name="Mori M."/>
            <person name="Yoshida Y."/>
            <person name="Ohtoshi R."/>
            <person name="Malay A.D."/>
            <person name="Moran D.A.P."/>
            <person name="Tomita M."/>
            <person name="Numata K."/>
            <person name="Arakawa K."/>
        </authorList>
    </citation>
    <scope>NUCLEOTIDE SEQUENCE</scope>
</reference>